<dbReference type="SUPFAM" id="SSF89064">
    <property type="entry name" value="Replisome organizer (g39p helicase loader/inhibitor protein)"/>
    <property type="match status" value="1"/>
</dbReference>
<dbReference type="EMBL" id="CP051128">
    <property type="protein sequence ID" value="QIZ05634.1"/>
    <property type="molecule type" value="Genomic_DNA"/>
</dbReference>
<sequence length="90" mass="10483">MTTKKEIYSLLKLIEVYFEQFKITQEKLDCWHLVLSKYSYEKLHRNLMEFVVHSPHPPKISDLVQITSGGARAIPGQFVLDLTAGEEDWC</sequence>
<proteinExistence type="predicted"/>
<gene>
    <name evidence="1" type="ORF">HFZ78_01825</name>
</gene>
<reference evidence="1 2" key="1">
    <citation type="submission" date="2020-04" db="EMBL/GenBank/DDBJ databases">
        <title>Genome-Wide Identification of 5-Methylcytosine Sites in Bacterial Genomes By High-Throughput Sequencing of MspJI Restriction Fragments.</title>
        <authorList>
            <person name="Wu V."/>
        </authorList>
    </citation>
    <scope>NUCLEOTIDE SEQUENCE [LARGE SCALE GENOMIC DNA]</scope>
    <source>
        <strain evidence="1 2">S2</strain>
    </source>
</reference>
<evidence type="ECO:0008006" key="3">
    <source>
        <dbReference type="Google" id="ProtNLM"/>
    </source>
</evidence>
<evidence type="ECO:0000313" key="2">
    <source>
        <dbReference type="Proteomes" id="UP000501868"/>
    </source>
</evidence>
<dbReference type="InterPro" id="IPR036173">
    <property type="entry name" value="G39-like_N_sf"/>
</dbReference>
<dbReference type="AlphaFoldDB" id="A0A6H1NWF8"/>
<protein>
    <recommendedName>
        <fullName evidence="3">Replicative helicase inhibitor G39P N-terminal domain-containing protein</fullName>
    </recommendedName>
</protein>
<name>A0A6H1NWF8_PRIMG</name>
<organism evidence="1 2">
    <name type="scientific">Priestia megaterium</name>
    <name type="common">Bacillus megaterium</name>
    <dbReference type="NCBI Taxonomy" id="1404"/>
    <lineage>
        <taxon>Bacteria</taxon>
        <taxon>Bacillati</taxon>
        <taxon>Bacillota</taxon>
        <taxon>Bacilli</taxon>
        <taxon>Bacillales</taxon>
        <taxon>Bacillaceae</taxon>
        <taxon>Priestia</taxon>
    </lineage>
</organism>
<accession>A0A6H1NWF8</accession>
<dbReference type="Proteomes" id="UP000501868">
    <property type="component" value="Chromosome"/>
</dbReference>
<dbReference type="Gene3D" id="1.10.8.200">
    <property type="entry name" value="Replisome organizer (g39p helicase loader/inhibitor protein)"/>
    <property type="match status" value="1"/>
</dbReference>
<evidence type="ECO:0000313" key="1">
    <source>
        <dbReference type="EMBL" id="QIZ05634.1"/>
    </source>
</evidence>
<reference evidence="1 2" key="2">
    <citation type="submission" date="2020-04" db="EMBL/GenBank/DDBJ databases">
        <authorList>
            <person name="Fomenkov A."/>
            <person name="Anton B.P."/>
            <person name="Roberts R.J."/>
        </authorList>
    </citation>
    <scope>NUCLEOTIDE SEQUENCE [LARGE SCALE GENOMIC DNA]</scope>
    <source>
        <strain evidence="1 2">S2</strain>
    </source>
</reference>